<keyword evidence="3" id="KW-1185">Reference proteome</keyword>
<feature type="non-terminal residue" evidence="2">
    <location>
        <position position="243"/>
    </location>
</feature>
<dbReference type="Pfam" id="PF00078">
    <property type="entry name" value="RVT_1"/>
    <property type="match status" value="1"/>
</dbReference>
<protein>
    <submittedName>
        <fullName evidence="2">14657_t:CDS:1</fullName>
    </submittedName>
</protein>
<sequence>GYNLLTEHYLSDINNPKTLHIKQKVNAIAYMDDTTYITSTKEELIKLLSLVEEFSSFTGMTINHTKSELLTINVTKPKEQKASIEFGKQKITDVVLDICNTIRRKRLTDKETRYIINHYKAGFTQTVINSICTTKLGYELYDTYYRYAQQHINTLSARINDQSIMGATTRIRLQVAQNQIWIPNSILEANISKEQIILYQNLTLDILMLAKQYGIEWSTSTISLKITTTVICVNLLQFTKTTG</sequence>
<evidence type="ECO:0000313" key="3">
    <source>
        <dbReference type="Proteomes" id="UP000789405"/>
    </source>
</evidence>
<evidence type="ECO:0000259" key="1">
    <source>
        <dbReference type="Pfam" id="PF00078"/>
    </source>
</evidence>
<dbReference type="Proteomes" id="UP000789405">
    <property type="component" value="Unassembled WGS sequence"/>
</dbReference>
<proteinExistence type="predicted"/>
<reference evidence="2" key="1">
    <citation type="submission" date="2021-06" db="EMBL/GenBank/DDBJ databases">
        <authorList>
            <person name="Kallberg Y."/>
            <person name="Tangrot J."/>
            <person name="Rosling A."/>
        </authorList>
    </citation>
    <scope>NUCLEOTIDE SEQUENCE</scope>
    <source>
        <strain evidence="2">MA453B</strain>
    </source>
</reference>
<organism evidence="2 3">
    <name type="scientific">Dentiscutata erythropus</name>
    <dbReference type="NCBI Taxonomy" id="1348616"/>
    <lineage>
        <taxon>Eukaryota</taxon>
        <taxon>Fungi</taxon>
        <taxon>Fungi incertae sedis</taxon>
        <taxon>Mucoromycota</taxon>
        <taxon>Glomeromycotina</taxon>
        <taxon>Glomeromycetes</taxon>
        <taxon>Diversisporales</taxon>
        <taxon>Gigasporaceae</taxon>
        <taxon>Dentiscutata</taxon>
    </lineage>
</organism>
<dbReference type="OrthoDB" id="2435398at2759"/>
<dbReference type="EMBL" id="CAJVPY010036742">
    <property type="protein sequence ID" value="CAG8802291.1"/>
    <property type="molecule type" value="Genomic_DNA"/>
</dbReference>
<accession>A0A9N9JXJ2</accession>
<dbReference type="AlphaFoldDB" id="A0A9N9JXJ2"/>
<evidence type="ECO:0000313" key="2">
    <source>
        <dbReference type="EMBL" id="CAG8802291.1"/>
    </source>
</evidence>
<dbReference type="InterPro" id="IPR000477">
    <property type="entry name" value="RT_dom"/>
</dbReference>
<feature type="domain" description="Reverse transcriptase" evidence="1">
    <location>
        <begin position="7"/>
        <end position="80"/>
    </location>
</feature>
<comment type="caution">
    <text evidence="2">The sequence shown here is derived from an EMBL/GenBank/DDBJ whole genome shotgun (WGS) entry which is preliminary data.</text>
</comment>
<gene>
    <name evidence="2" type="ORF">DERYTH_LOCUS23643</name>
</gene>
<name>A0A9N9JXJ2_9GLOM</name>